<keyword evidence="10" id="KW-0735">Signal-anchor</keyword>
<comment type="similarity">
    <text evidence="2 10">Belongs to the TonB family.</text>
</comment>
<feature type="domain" description="TonB C-terminal" evidence="12">
    <location>
        <begin position="164"/>
        <end position="255"/>
    </location>
</feature>
<evidence type="ECO:0000256" key="10">
    <source>
        <dbReference type="RuleBase" id="RU362123"/>
    </source>
</evidence>
<keyword evidence="9 10" id="KW-0472">Membrane</keyword>
<dbReference type="PROSITE" id="PS52015">
    <property type="entry name" value="TONB_CTD"/>
    <property type="match status" value="1"/>
</dbReference>
<evidence type="ECO:0000259" key="12">
    <source>
        <dbReference type="PROSITE" id="PS52015"/>
    </source>
</evidence>
<dbReference type="Gene3D" id="3.30.1150.10">
    <property type="match status" value="1"/>
</dbReference>
<evidence type="ECO:0000313" key="13">
    <source>
        <dbReference type="EMBL" id="BCZ78329.1"/>
    </source>
</evidence>
<proteinExistence type="inferred from homology"/>
<keyword evidence="14" id="KW-1185">Reference proteome</keyword>
<keyword evidence="6 10" id="KW-0812">Transmembrane</keyword>
<keyword evidence="3 10" id="KW-0813">Transport</keyword>
<dbReference type="InterPro" id="IPR006260">
    <property type="entry name" value="TonB/TolA_C"/>
</dbReference>
<evidence type="ECO:0000256" key="7">
    <source>
        <dbReference type="ARBA" id="ARBA00022927"/>
    </source>
</evidence>
<dbReference type="NCBIfam" id="TIGR01352">
    <property type="entry name" value="tonB_Cterm"/>
    <property type="match status" value="1"/>
</dbReference>
<dbReference type="InterPro" id="IPR051045">
    <property type="entry name" value="TonB-dependent_transducer"/>
</dbReference>
<keyword evidence="7 10" id="KW-0653">Protein transport</keyword>
<evidence type="ECO:0000313" key="14">
    <source>
        <dbReference type="Proteomes" id="UP001319874"/>
    </source>
</evidence>
<keyword evidence="4 10" id="KW-1003">Cell membrane</keyword>
<evidence type="ECO:0000256" key="2">
    <source>
        <dbReference type="ARBA" id="ARBA00006555"/>
    </source>
</evidence>
<feature type="region of interest" description="Disordered" evidence="11">
    <location>
        <begin position="85"/>
        <end position="152"/>
    </location>
</feature>
<dbReference type="Pfam" id="PF03544">
    <property type="entry name" value="TonB_C"/>
    <property type="match status" value="1"/>
</dbReference>
<feature type="compositionally biased region" description="Pro residues" evidence="11">
    <location>
        <begin position="109"/>
        <end position="121"/>
    </location>
</feature>
<accession>A0ABM7TUR2</accession>
<keyword evidence="5 10" id="KW-0997">Cell inner membrane</keyword>
<dbReference type="PRINTS" id="PR01374">
    <property type="entry name" value="TONBPROTEIN"/>
</dbReference>
<name>A0ABM7TUR2_9BURK</name>
<feature type="transmembrane region" description="Helical" evidence="10">
    <location>
        <begin position="37"/>
        <end position="58"/>
    </location>
</feature>
<evidence type="ECO:0000256" key="11">
    <source>
        <dbReference type="SAM" id="MobiDB-lite"/>
    </source>
</evidence>
<comment type="subcellular location">
    <subcellularLocation>
        <location evidence="1 10">Cell inner membrane</location>
        <topology evidence="1 10">Single-pass membrane protein</topology>
        <orientation evidence="1 10">Periplasmic side</orientation>
    </subcellularLocation>
</comment>
<dbReference type="EMBL" id="AP024955">
    <property type="protein sequence ID" value="BCZ78329.1"/>
    <property type="molecule type" value="Genomic_DNA"/>
</dbReference>
<dbReference type="SUPFAM" id="SSF74653">
    <property type="entry name" value="TolA/TonB C-terminal domain"/>
    <property type="match status" value="1"/>
</dbReference>
<reference evidence="13 14" key="1">
    <citation type="journal article" date="2022" name="Front. Microbiol.">
        <title>Identification and characterization of a novel class of self-sufficient cytochrome P450 hydroxylase involved in cyclohexanecarboxylate degradation in Paraburkholderia terrae strain KU-64.</title>
        <authorList>
            <person name="Yamamoto T."/>
            <person name="Hasegawa Y."/>
            <person name="Iwaki H."/>
        </authorList>
    </citation>
    <scope>NUCLEOTIDE SEQUENCE [LARGE SCALE GENOMIC DNA]</scope>
    <source>
        <strain evidence="13 14">KU-64</strain>
    </source>
</reference>
<dbReference type="PANTHER" id="PTHR33446:SF2">
    <property type="entry name" value="PROTEIN TONB"/>
    <property type="match status" value="1"/>
</dbReference>
<evidence type="ECO:0000256" key="6">
    <source>
        <dbReference type="ARBA" id="ARBA00022692"/>
    </source>
</evidence>
<sequence>MHDVLHCRRAATLTMQATPSLPTGFAPDASARINPRIATVTGIVIGLHVIALAIAFTVRTVTPLPVETPRTITAELLPPPAPAAAPVAIESAPPPPKPVPIQKVKPKVQPRPTPKPTPTPMPVAQAPSQHEISAPEPAPPAPPAPAAPAPAAPAAKTVMSITAPKDASHLNCSIVEPTYPAMSRRRGETGRAVVQFILSASGRIENIELKKSSGSDRLDQAALDAIRSSSCKPYLVDGEPTRVPAVQPFDFSLNN</sequence>
<dbReference type="InterPro" id="IPR003538">
    <property type="entry name" value="TonB"/>
</dbReference>
<feature type="compositionally biased region" description="Pro residues" evidence="11">
    <location>
        <begin position="136"/>
        <end position="151"/>
    </location>
</feature>
<evidence type="ECO:0000256" key="1">
    <source>
        <dbReference type="ARBA" id="ARBA00004383"/>
    </source>
</evidence>
<comment type="function">
    <text evidence="10">Interacts with outer membrane receptor proteins that carry out high-affinity binding and energy dependent uptake into the periplasmic space of specific substrates. It could act to transduce energy from the cytoplasmic membrane to specific energy-requiring processes in the outer membrane, resulting in the release into the periplasm of ligands bound by these outer membrane proteins.</text>
</comment>
<evidence type="ECO:0000256" key="5">
    <source>
        <dbReference type="ARBA" id="ARBA00022519"/>
    </source>
</evidence>
<evidence type="ECO:0000256" key="4">
    <source>
        <dbReference type="ARBA" id="ARBA00022475"/>
    </source>
</evidence>
<evidence type="ECO:0000256" key="3">
    <source>
        <dbReference type="ARBA" id="ARBA00022448"/>
    </source>
</evidence>
<evidence type="ECO:0000256" key="8">
    <source>
        <dbReference type="ARBA" id="ARBA00022989"/>
    </source>
</evidence>
<dbReference type="PANTHER" id="PTHR33446">
    <property type="entry name" value="PROTEIN TONB-RELATED"/>
    <property type="match status" value="1"/>
</dbReference>
<protein>
    <recommendedName>
        <fullName evidence="10">Protein TonB</fullName>
    </recommendedName>
</protein>
<gene>
    <name evidence="13" type="ORF">PTKU64_20040</name>
</gene>
<dbReference type="Proteomes" id="UP001319874">
    <property type="component" value="Chromosome 1"/>
</dbReference>
<evidence type="ECO:0000256" key="9">
    <source>
        <dbReference type="ARBA" id="ARBA00023136"/>
    </source>
</evidence>
<dbReference type="InterPro" id="IPR037682">
    <property type="entry name" value="TonB_C"/>
</dbReference>
<organism evidence="13 14">
    <name type="scientific">Paraburkholderia terrae</name>
    <dbReference type="NCBI Taxonomy" id="311230"/>
    <lineage>
        <taxon>Bacteria</taxon>
        <taxon>Pseudomonadati</taxon>
        <taxon>Pseudomonadota</taxon>
        <taxon>Betaproteobacteria</taxon>
        <taxon>Burkholderiales</taxon>
        <taxon>Burkholderiaceae</taxon>
        <taxon>Paraburkholderia</taxon>
    </lineage>
</organism>
<keyword evidence="8 10" id="KW-1133">Transmembrane helix</keyword>